<keyword evidence="3" id="KW-0479">Metal-binding</keyword>
<evidence type="ECO:0000313" key="6">
    <source>
        <dbReference type="EMBL" id="ASO07387.1"/>
    </source>
</evidence>
<evidence type="ECO:0000313" key="7">
    <source>
        <dbReference type="Proteomes" id="UP000204551"/>
    </source>
</evidence>
<dbReference type="GO" id="GO:0046872">
    <property type="term" value="F:metal ion binding"/>
    <property type="evidence" value="ECO:0007669"/>
    <property type="project" value="UniProtKB-KW"/>
</dbReference>
<dbReference type="InterPro" id="IPR036820">
    <property type="entry name" value="Archease_dom_sf"/>
</dbReference>
<dbReference type="GO" id="GO:0008033">
    <property type="term" value="P:tRNA processing"/>
    <property type="evidence" value="ECO:0007669"/>
    <property type="project" value="UniProtKB-KW"/>
</dbReference>
<comment type="similarity">
    <text evidence="1">Belongs to the archease family.</text>
</comment>
<dbReference type="InterPro" id="IPR023572">
    <property type="entry name" value="Archease_dom"/>
</dbReference>
<dbReference type="Proteomes" id="UP000204551">
    <property type="component" value="Chromosome"/>
</dbReference>
<keyword evidence="4" id="KW-0106">Calcium</keyword>
<evidence type="ECO:0000259" key="5">
    <source>
        <dbReference type="Pfam" id="PF01951"/>
    </source>
</evidence>
<sequence>MKFQYFPHTADIRMKVEGSSFMEIMVAGILGMANILKEDICNSEDSFEIKSNIVLKATDQTCLLIDFLSEVLSHSYLEKSIYCKVNFIKLTATDIIADIYGKKTIGFDEEIKAVTYHEAEVVKTNGNTWETFIIFDI</sequence>
<dbReference type="Pfam" id="PF01951">
    <property type="entry name" value="Archease"/>
    <property type="match status" value="1"/>
</dbReference>
<dbReference type="AlphaFoldDB" id="A0A221V196"/>
<dbReference type="Gene3D" id="3.55.10.10">
    <property type="entry name" value="Archease domain"/>
    <property type="match status" value="1"/>
</dbReference>
<dbReference type="PANTHER" id="PTHR12682">
    <property type="entry name" value="ARCHEASE"/>
    <property type="match status" value="1"/>
</dbReference>
<evidence type="ECO:0000256" key="4">
    <source>
        <dbReference type="ARBA" id="ARBA00022837"/>
    </source>
</evidence>
<evidence type="ECO:0000256" key="2">
    <source>
        <dbReference type="ARBA" id="ARBA00022694"/>
    </source>
</evidence>
<organism evidence="6 7">
    <name type="scientific">Arenibacter algicola</name>
    <dbReference type="NCBI Taxonomy" id="616991"/>
    <lineage>
        <taxon>Bacteria</taxon>
        <taxon>Pseudomonadati</taxon>
        <taxon>Bacteroidota</taxon>
        <taxon>Flavobacteriia</taxon>
        <taxon>Flavobacteriales</taxon>
        <taxon>Flavobacteriaceae</taxon>
        <taxon>Arenibacter</taxon>
    </lineage>
</organism>
<dbReference type="SUPFAM" id="SSF69819">
    <property type="entry name" value="MTH1598-like"/>
    <property type="match status" value="1"/>
</dbReference>
<protein>
    <recommendedName>
        <fullName evidence="5">Archease domain-containing protein</fullName>
    </recommendedName>
</protein>
<evidence type="ECO:0000256" key="1">
    <source>
        <dbReference type="ARBA" id="ARBA00007963"/>
    </source>
</evidence>
<dbReference type="EMBL" id="CP022515">
    <property type="protein sequence ID" value="ASO07387.1"/>
    <property type="molecule type" value="Genomic_DNA"/>
</dbReference>
<dbReference type="InterPro" id="IPR002804">
    <property type="entry name" value="Archease"/>
</dbReference>
<dbReference type="PANTHER" id="PTHR12682:SF11">
    <property type="entry name" value="PROTEIN ARCHEASE"/>
    <property type="match status" value="1"/>
</dbReference>
<name>A0A221V196_9FLAO</name>
<dbReference type="KEGG" id="aalg:AREALGSMS7_03980"/>
<dbReference type="RefSeq" id="WP_093979662.1">
    <property type="nucleotide sequence ID" value="NZ_CP022515.1"/>
</dbReference>
<proteinExistence type="inferred from homology"/>
<gene>
    <name evidence="6" type="ORF">AREALGSMS7_03980</name>
</gene>
<reference evidence="6 7" key="1">
    <citation type="submission" date="2017-07" db="EMBL/GenBank/DDBJ databases">
        <title>Genome Sequence of Arenibacter algicola Strain SMS7 Isolated from a culture of the Diatom Skeletonema marinoi.</title>
        <authorList>
            <person name="Topel M."/>
            <person name="Pinder M.I.M."/>
            <person name="Johansson O.N."/>
            <person name="Kourtchenko O."/>
            <person name="Godhe A."/>
            <person name="Clarke A.K."/>
        </authorList>
    </citation>
    <scope>NUCLEOTIDE SEQUENCE [LARGE SCALE GENOMIC DNA]</scope>
    <source>
        <strain evidence="6 7">SMS7</strain>
    </source>
</reference>
<evidence type="ECO:0000256" key="3">
    <source>
        <dbReference type="ARBA" id="ARBA00022723"/>
    </source>
</evidence>
<feature type="domain" description="Archease" evidence="5">
    <location>
        <begin position="3"/>
        <end position="137"/>
    </location>
</feature>
<accession>A0A221V196</accession>
<keyword evidence="2" id="KW-0819">tRNA processing</keyword>